<keyword evidence="2" id="KW-1185">Reference proteome</keyword>
<evidence type="ECO:0000313" key="2">
    <source>
        <dbReference type="Proteomes" id="UP000214365"/>
    </source>
</evidence>
<organism evidence="1 2">
    <name type="scientific">Talaromyces atroroseus</name>
    <dbReference type="NCBI Taxonomy" id="1441469"/>
    <lineage>
        <taxon>Eukaryota</taxon>
        <taxon>Fungi</taxon>
        <taxon>Dikarya</taxon>
        <taxon>Ascomycota</taxon>
        <taxon>Pezizomycotina</taxon>
        <taxon>Eurotiomycetes</taxon>
        <taxon>Eurotiomycetidae</taxon>
        <taxon>Eurotiales</taxon>
        <taxon>Trichocomaceae</taxon>
        <taxon>Talaromyces</taxon>
        <taxon>Talaromyces sect. Trachyspermi</taxon>
    </lineage>
</organism>
<comment type="caution">
    <text evidence="1">The sequence shown here is derived from an EMBL/GenBank/DDBJ whole genome shotgun (WGS) entry which is preliminary data.</text>
</comment>
<name>A0A225B0W0_TALAT</name>
<dbReference type="AlphaFoldDB" id="A0A225B0W0"/>
<dbReference type="Proteomes" id="UP000214365">
    <property type="component" value="Unassembled WGS sequence"/>
</dbReference>
<reference evidence="1 2" key="1">
    <citation type="submission" date="2015-06" db="EMBL/GenBank/DDBJ databases">
        <title>Talaromyces atroroseus IBT 11181 draft genome.</title>
        <authorList>
            <person name="Rasmussen K.B."/>
            <person name="Rasmussen S."/>
            <person name="Petersen B."/>
            <person name="Sicheritz-Ponten T."/>
            <person name="Mortensen U.H."/>
            <person name="Thrane U."/>
        </authorList>
    </citation>
    <scope>NUCLEOTIDE SEQUENCE [LARGE SCALE GENOMIC DNA]</scope>
    <source>
        <strain evidence="1 2">IBT 11181</strain>
    </source>
</reference>
<dbReference type="GeneID" id="31002981"/>
<proteinExistence type="predicted"/>
<accession>A0A225B0W0</accession>
<protein>
    <submittedName>
        <fullName evidence="1">Uncharacterized protein</fullName>
    </submittedName>
</protein>
<evidence type="ECO:0000313" key="1">
    <source>
        <dbReference type="EMBL" id="OKL60896.1"/>
    </source>
</evidence>
<sequence>MALCLICQGLLGYRFLQEQMFMDDIYTEDKKWVKFKRKRQVIFMEARDLEAKVFRNKNIDHWVSLYRLNLLEYREIKKLEFALGTFSVADSRYWRQRASRNLVEMDEVALFPDVDWRYLCMALERIQGGADFEARHRVLGILRDEIKPILLKNLKERNVPSLEEIVDQVREMDIPMWEDEF</sequence>
<dbReference type="EMBL" id="LFMY01000004">
    <property type="protein sequence ID" value="OKL60896.1"/>
    <property type="molecule type" value="Genomic_DNA"/>
</dbReference>
<dbReference type="OrthoDB" id="4381838at2759"/>
<gene>
    <name evidence="1" type="ORF">UA08_03226</name>
</gene>
<dbReference type="RefSeq" id="XP_020121017.1">
    <property type="nucleotide sequence ID" value="XM_020265503.1"/>
</dbReference>